<dbReference type="PROSITE" id="PS51186">
    <property type="entry name" value="GNAT"/>
    <property type="match status" value="1"/>
</dbReference>
<dbReference type="SUPFAM" id="SSF55729">
    <property type="entry name" value="Acyl-CoA N-acyltransferases (Nat)"/>
    <property type="match status" value="1"/>
</dbReference>
<dbReference type="EMBL" id="FNIA01000001">
    <property type="protein sequence ID" value="SDM35525.1"/>
    <property type="molecule type" value="Genomic_DNA"/>
</dbReference>
<protein>
    <submittedName>
        <fullName evidence="2">Acetyltransferase (GNAT) family protein</fullName>
    </submittedName>
</protein>
<dbReference type="AlphaFoldDB" id="A0A1G9SL60"/>
<name>A0A1G9SL60_9EURY</name>
<dbReference type="OrthoDB" id="194677at2157"/>
<reference evidence="2 3" key="1">
    <citation type="submission" date="2016-10" db="EMBL/GenBank/DDBJ databases">
        <authorList>
            <person name="de Groot N.N."/>
        </authorList>
    </citation>
    <scope>NUCLEOTIDE SEQUENCE [LARGE SCALE GENOMIC DNA]</scope>
    <source>
        <strain evidence="3">EB21,IBRC-M 10013,KCTC 4048</strain>
    </source>
</reference>
<dbReference type="CDD" id="cd04301">
    <property type="entry name" value="NAT_SF"/>
    <property type="match status" value="1"/>
</dbReference>
<proteinExistence type="predicted"/>
<dbReference type="GO" id="GO:0016747">
    <property type="term" value="F:acyltransferase activity, transferring groups other than amino-acyl groups"/>
    <property type="evidence" value="ECO:0007669"/>
    <property type="project" value="InterPro"/>
</dbReference>
<dbReference type="InterPro" id="IPR000182">
    <property type="entry name" value="GNAT_dom"/>
</dbReference>
<dbReference type="Proteomes" id="UP000199370">
    <property type="component" value="Unassembled WGS sequence"/>
</dbReference>
<keyword evidence="2" id="KW-0808">Transferase</keyword>
<feature type="domain" description="N-acetyltransferase" evidence="1">
    <location>
        <begin position="9"/>
        <end position="135"/>
    </location>
</feature>
<sequence length="135" mass="14559">MPDRTPADVRVREARPDQHDAVAAVLDAAMLRTDALDDSLDRGDVLVAIAEDRLLGALVLVQEEDAGGEHRHVDAVAVRPNRRGQGIGSALVESALARCGPDERLTAAFDADVRPFYESLGFDIEVRDGRLFGVS</sequence>
<evidence type="ECO:0000313" key="2">
    <source>
        <dbReference type="EMBL" id="SDM35525.1"/>
    </source>
</evidence>
<dbReference type="InterPro" id="IPR016181">
    <property type="entry name" value="Acyl_CoA_acyltransferase"/>
</dbReference>
<gene>
    <name evidence="2" type="ORF">SAMN05192554_101218</name>
</gene>
<keyword evidence="3" id="KW-1185">Reference proteome</keyword>
<organism evidence="2 3">
    <name type="scientific">Haloarchaeobius iranensis</name>
    <dbReference type="NCBI Taxonomy" id="996166"/>
    <lineage>
        <taxon>Archaea</taxon>
        <taxon>Methanobacteriati</taxon>
        <taxon>Methanobacteriota</taxon>
        <taxon>Stenosarchaea group</taxon>
        <taxon>Halobacteria</taxon>
        <taxon>Halobacteriales</taxon>
        <taxon>Halorubellaceae</taxon>
        <taxon>Haloarchaeobius</taxon>
    </lineage>
</organism>
<accession>A0A1G9SL60</accession>
<dbReference type="Pfam" id="PF13508">
    <property type="entry name" value="Acetyltransf_7"/>
    <property type="match status" value="1"/>
</dbReference>
<dbReference type="STRING" id="996166.SAMN05192554_101218"/>
<dbReference type="Gene3D" id="3.40.630.30">
    <property type="match status" value="1"/>
</dbReference>
<evidence type="ECO:0000259" key="1">
    <source>
        <dbReference type="PROSITE" id="PS51186"/>
    </source>
</evidence>
<dbReference type="RefSeq" id="WP_089731177.1">
    <property type="nucleotide sequence ID" value="NZ_FNIA01000001.1"/>
</dbReference>
<evidence type="ECO:0000313" key="3">
    <source>
        <dbReference type="Proteomes" id="UP000199370"/>
    </source>
</evidence>